<evidence type="ECO:0000256" key="7">
    <source>
        <dbReference type="ARBA" id="ARBA00023136"/>
    </source>
</evidence>
<dbReference type="eggNOG" id="KOG1617">
    <property type="taxonomic scope" value="Eukaryota"/>
</dbReference>
<dbReference type="Gene3D" id="1.20.120.1760">
    <property type="match status" value="1"/>
</dbReference>
<dbReference type="FunFam" id="1.20.120.1760:FF:000033">
    <property type="entry name" value="CDP-alcohol phosphatidyltransferase"/>
    <property type="match status" value="1"/>
</dbReference>
<evidence type="ECO:0000256" key="4">
    <source>
        <dbReference type="ARBA" id="ARBA00022692"/>
    </source>
</evidence>
<keyword evidence="4" id="KW-0812">Transmembrane</keyword>
<dbReference type="GO" id="GO:0043337">
    <property type="term" value="F:cardiolipin synthase (CMP-forming)"/>
    <property type="evidence" value="ECO:0007669"/>
    <property type="project" value="TreeGrafter"/>
</dbReference>
<feature type="region of interest" description="Disordered" evidence="11">
    <location>
        <begin position="1"/>
        <end position="47"/>
    </location>
</feature>
<protein>
    <recommendedName>
        <fullName evidence="14">CDP-diacylglycerol--glycerol-3-phosphate 3-phosphatidyltransferase</fullName>
    </recommendedName>
</protein>
<dbReference type="GO" id="GO:0032049">
    <property type="term" value="P:cardiolipin biosynthetic process"/>
    <property type="evidence" value="ECO:0007669"/>
    <property type="project" value="TreeGrafter"/>
</dbReference>
<keyword evidence="7" id="KW-0472">Membrane</keyword>
<evidence type="ECO:0000256" key="8">
    <source>
        <dbReference type="ARBA" id="ARBA00023209"/>
    </source>
</evidence>
<dbReference type="InterPro" id="IPR050324">
    <property type="entry name" value="CDP-alcohol_PTase-I"/>
</dbReference>
<organism evidence="12 13">
    <name type="scientific">Globisporangium ultimum (strain ATCC 200006 / CBS 805.95 / DAOM BR144)</name>
    <name type="common">Pythium ultimum</name>
    <dbReference type="NCBI Taxonomy" id="431595"/>
    <lineage>
        <taxon>Eukaryota</taxon>
        <taxon>Sar</taxon>
        <taxon>Stramenopiles</taxon>
        <taxon>Oomycota</taxon>
        <taxon>Peronosporomycetes</taxon>
        <taxon>Pythiales</taxon>
        <taxon>Pythiaceae</taxon>
        <taxon>Globisporangium</taxon>
    </lineage>
</organism>
<dbReference type="PANTHER" id="PTHR14269:SF60">
    <property type="entry name" value="CARDIOLIPIN SYNTHASE (CMP-FORMING)"/>
    <property type="match status" value="1"/>
</dbReference>
<comment type="similarity">
    <text evidence="10">Belongs to the CDP-alcohol phosphatidyltransferase class-I family.</text>
</comment>
<evidence type="ECO:0000256" key="10">
    <source>
        <dbReference type="RuleBase" id="RU003750"/>
    </source>
</evidence>
<dbReference type="VEuPathDB" id="FungiDB:PYU1_G006531"/>
<evidence type="ECO:0008006" key="14">
    <source>
        <dbReference type="Google" id="ProtNLM"/>
    </source>
</evidence>
<accession>K3WNK1</accession>
<feature type="compositionally biased region" description="Polar residues" evidence="11">
    <location>
        <begin position="1"/>
        <end position="13"/>
    </location>
</feature>
<keyword evidence="13" id="KW-1185">Reference proteome</keyword>
<dbReference type="STRING" id="431595.K3WNK1"/>
<evidence type="ECO:0000256" key="9">
    <source>
        <dbReference type="ARBA" id="ARBA00023264"/>
    </source>
</evidence>
<reference evidence="12" key="3">
    <citation type="submission" date="2015-02" db="UniProtKB">
        <authorList>
            <consortium name="EnsemblProtists"/>
        </authorList>
    </citation>
    <scope>IDENTIFICATION</scope>
    <source>
        <strain evidence="12">DAOM BR144</strain>
    </source>
</reference>
<comment type="subcellular location">
    <subcellularLocation>
        <location evidence="1">Membrane</location>
        <topology evidence="1">Multi-pass membrane protein</topology>
    </subcellularLocation>
</comment>
<evidence type="ECO:0000256" key="1">
    <source>
        <dbReference type="ARBA" id="ARBA00004141"/>
    </source>
</evidence>
<dbReference type="AlphaFoldDB" id="K3WNK1"/>
<dbReference type="InterPro" id="IPR043130">
    <property type="entry name" value="CDP-OH_PTrfase_TM_dom"/>
</dbReference>
<dbReference type="PROSITE" id="PS00379">
    <property type="entry name" value="CDP_ALCOHOL_P_TRANSF"/>
    <property type="match status" value="1"/>
</dbReference>
<dbReference type="InterPro" id="IPR048254">
    <property type="entry name" value="CDP_ALCOHOL_P_TRANSF_CS"/>
</dbReference>
<dbReference type="InterPro" id="IPR000462">
    <property type="entry name" value="CDP-OH_P_trans"/>
</dbReference>
<evidence type="ECO:0000256" key="6">
    <source>
        <dbReference type="ARBA" id="ARBA00023098"/>
    </source>
</evidence>
<sequence>MTFQTSKSYNTTLLRMFSTAPPPVDNESDGAKEKRRLQEESDKQEEERLSLKRKLAADLETARNLASSPCCCMALHQVVNVPNVITFARILSTPYLSYLIVDGQHEAAIGLAGFSDWLDGYIARTYKQESIIGSFLDPFADKLMIGALSLSMMWSGLLPWPLVTLIFGRDVLLVSGTFYHRLKTKDVDTAFFDTSDSGAFEVKPTMISKVNTALQFALFGFTLTNAAWQVPFDPALQGLFGVVGATTFASGSEYLWSYVNQTGAFRPLQKAKATLKK</sequence>
<reference evidence="13" key="1">
    <citation type="journal article" date="2010" name="Genome Biol.">
        <title>Genome sequence of the necrotrophic plant pathogen Pythium ultimum reveals original pathogenicity mechanisms and effector repertoire.</title>
        <authorList>
            <person name="Levesque C.A."/>
            <person name="Brouwer H."/>
            <person name="Cano L."/>
            <person name="Hamilton J.P."/>
            <person name="Holt C."/>
            <person name="Huitema E."/>
            <person name="Raffaele S."/>
            <person name="Robideau G.P."/>
            <person name="Thines M."/>
            <person name="Win J."/>
            <person name="Zerillo M.M."/>
            <person name="Beakes G.W."/>
            <person name="Boore J.L."/>
            <person name="Busam D."/>
            <person name="Dumas B."/>
            <person name="Ferriera S."/>
            <person name="Fuerstenberg S.I."/>
            <person name="Gachon C.M."/>
            <person name="Gaulin E."/>
            <person name="Govers F."/>
            <person name="Grenville-Briggs L."/>
            <person name="Horner N."/>
            <person name="Hostetler J."/>
            <person name="Jiang R.H."/>
            <person name="Johnson J."/>
            <person name="Krajaejun T."/>
            <person name="Lin H."/>
            <person name="Meijer H.J."/>
            <person name="Moore B."/>
            <person name="Morris P."/>
            <person name="Phuntmart V."/>
            <person name="Puiu D."/>
            <person name="Shetty J."/>
            <person name="Stajich J.E."/>
            <person name="Tripathy S."/>
            <person name="Wawra S."/>
            <person name="van West P."/>
            <person name="Whitty B.R."/>
            <person name="Coutinho P.M."/>
            <person name="Henrissat B."/>
            <person name="Martin F."/>
            <person name="Thomas P.D."/>
            <person name="Tyler B.M."/>
            <person name="De Vries R.P."/>
            <person name="Kamoun S."/>
            <person name="Yandell M."/>
            <person name="Tisserat N."/>
            <person name="Buell C.R."/>
        </authorList>
    </citation>
    <scope>NUCLEOTIDE SEQUENCE</scope>
    <source>
        <strain evidence="13">DAOM:BR144</strain>
    </source>
</reference>
<keyword evidence="9" id="KW-1208">Phospholipid metabolism</keyword>
<dbReference type="Pfam" id="PF01066">
    <property type="entry name" value="CDP-OH_P_transf"/>
    <property type="match status" value="1"/>
</dbReference>
<evidence type="ECO:0000256" key="3">
    <source>
        <dbReference type="ARBA" id="ARBA00022679"/>
    </source>
</evidence>
<dbReference type="OMA" id="PMAPRWW"/>
<dbReference type="HOGENOM" id="CLU_051314_6_0_1"/>
<dbReference type="InParanoid" id="K3WNK1"/>
<proteinExistence type="inferred from homology"/>
<evidence type="ECO:0000256" key="5">
    <source>
        <dbReference type="ARBA" id="ARBA00022989"/>
    </source>
</evidence>
<evidence type="ECO:0000256" key="2">
    <source>
        <dbReference type="ARBA" id="ARBA00022516"/>
    </source>
</evidence>
<evidence type="ECO:0000256" key="11">
    <source>
        <dbReference type="SAM" id="MobiDB-lite"/>
    </source>
</evidence>
<keyword evidence="3 10" id="KW-0808">Transferase</keyword>
<dbReference type="Proteomes" id="UP000019132">
    <property type="component" value="Unassembled WGS sequence"/>
</dbReference>
<keyword evidence="5" id="KW-1133">Transmembrane helix</keyword>
<dbReference type="EnsemblProtists" id="PYU1_T006543">
    <property type="protein sequence ID" value="PYU1_T006543"/>
    <property type="gene ID" value="PYU1_G006531"/>
</dbReference>
<feature type="compositionally biased region" description="Basic and acidic residues" evidence="11">
    <location>
        <begin position="29"/>
        <end position="47"/>
    </location>
</feature>
<dbReference type="PANTHER" id="PTHR14269">
    <property type="entry name" value="CDP-DIACYLGLYCEROL--GLYCEROL-3-PHOSPHATE 3-PHOSPHATIDYLTRANSFERASE-RELATED"/>
    <property type="match status" value="1"/>
</dbReference>
<keyword evidence="2" id="KW-0444">Lipid biosynthesis</keyword>
<evidence type="ECO:0000313" key="13">
    <source>
        <dbReference type="Proteomes" id="UP000019132"/>
    </source>
</evidence>
<dbReference type="GO" id="GO:0005739">
    <property type="term" value="C:mitochondrion"/>
    <property type="evidence" value="ECO:0007669"/>
    <property type="project" value="TreeGrafter"/>
</dbReference>
<reference evidence="13" key="2">
    <citation type="submission" date="2010-04" db="EMBL/GenBank/DDBJ databases">
        <authorList>
            <person name="Buell R."/>
            <person name="Hamilton J."/>
            <person name="Hostetler J."/>
        </authorList>
    </citation>
    <scope>NUCLEOTIDE SEQUENCE [LARGE SCALE GENOMIC DNA]</scope>
    <source>
        <strain evidence="13">DAOM:BR144</strain>
    </source>
</reference>
<name>K3WNK1_GLOUD</name>
<evidence type="ECO:0000313" key="12">
    <source>
        <dbReference type="EnsemblProtists" id="PYU1_T006543"/>
    </source>
</evidence>
<keyword evidence="8" id="KW-0594">Phospholipid biosynthesis</keyword>
<dbReference type="GO" id="GO:0016020">
    <property type="term" value="C:membrane"/>
    <property type="evidence" value="ECO:0007669"/>
    <property type="project" value="UniProtKB-SubCell"/>
</dbReference>
<keyword evidence="6" id="KW-0443">Lipid metabolism</keyword>
<dbReference type="EMBL" id="GL376604">
    <property type="status" value="NOT_ANNOTATED_CDS"/>
    <property type="molecule type" value="Genomic_DNA"/>
</dbReference>